<reference evidence="1 4" key="3">
    <citation type="journal article" date="2015" name="PLoS Genet.">
        <title>Common Cell Shape Evolution of Two Nasopharyngeal Pathogens.</title>
        <authorList>
            <person name="Veyrier F.J."/>
            <person name="Biais N."/>
            <person name="Morales P."/>
            <person name="Belkacem N."/>
            <person name="Guilhen C."/>
            <person name="Ranjeva S."/>
            <person name="Sismeiro O."/>
            <person name="Pehau-Arnaudet G."/>
            <person name="Rocha E.P."/>
            <person name="Werts C."/>
            <person name="Taha M.K."/>
            <person name="Boneca I.G."/>
        </authorList>
    </citation>
    <scope>NUCLEOTIDE SEQUENCE [LARGE SCALE GENOMIC DNA]</scope>
    <source>
        <strain evidence="1 4">ATCC 29315</strain>
    </source>
</reference>
<evidence type="ECO:0000313" key="4">
    <source>
        <dbReference type="Proteomes" id="UP000031392"/>
    </source>
</evidence>
<protein>
    <submittedName>
        <fullName evidence="1">RNA polymerase sigma factor</fullName>
    </submittedName>
</protein>
<sequence length="318" mass="36968">MSFMCSKKWYDHISSIVIEYAESFNQYLSGKGDPDIANSLSYIDERKGSPFAAMSILKQPVDAACAHALWAERDLPKFKRYAYQLGKLEILSSMGWSYPEPFFLCAETPNVANPLFVMLMSDSPKIRSFLLRNIDLISNDTEEFADRYDLNRQLKYNTLLMLEGTQLERLERRSLNVLENQQQSKWLQLRCEDFLFFLAFARQDPAAMRQALDPLFEKKRARQAAKETLSYFDFFLQPQIVMYAKIAAIHGFDLGIDHEIAPKEAIAYAPLPEGEYQDPFDFMRTYDLDFPYEYLQNWVDYYTGQTDTLGLPPLVNDE</sequence>
<evidence type="ECO:0000313" key="1">
    <source>
        <dbReference type="EMBL" id="AJE18238.1"/>
    </source>
</evidence>
<reference evidence="4" key="2">
    <citation type="submission" date="2014-05" db="EMBL/GenBank/DDBJ databases">
        <title>Complete Genome sequence of Neisseria elongata subsp. glycolytica.</title>
        <authorList>
            <person name="Veyrier F.J."/>
            <person name="Taha M.-K."/>
        </authorList>
    </citation>
    <scope>NUCLEOTIDE SEQUENCE [LARGE SCALE GENOMIC DNA]</scope>
    <source>
        <strain evidence="4">ATCC 29315</strain>
    </source>
</reference>
<dbReference type="AlphaFoldDB" id="D4DTX1"/>
<organism evidence="2 3">
    <name type="scientific">Neisseria elongata subsp. glycolytica ATCC 29315</name>
    <dbReference type="NCBI Taxonomy" id="546263"/>
    <lineage>
        <taxon>Bacteria</taxon>
        <taxon>Pseudomonadati</taxon>
        <taxon>Pseudomonadota</taxon>
        <taxon>Betaproteobacteria</taxon>
        <taxon>Neisseriales</taxon>
        <taxon>Neisseriaceae</taxon>
        <taxon>Neisseria</taxon>
    </lineage>
</organism>
<dbReference type="KEGG" id="nel:NELON_04575"/>
<dbReference type="Pfam" id="PF15575">
    <property type="entry name" value="Imm49"/>
    <property type="match status" value="1"/>
</dbReference>
<dbReference type="PATRIC" id="fig|546263.7.peg.970"/>
<dbReference type="InterPro" id="IPR029074">
    <property type="entry name" value="Imm49"/>
</dbReference>
<reference evidence="2 3" key="1">
    <citation type="submission" date="2010-02" db="EMBL/GenBank/DDBJ databases">
        <authorList>
            <person name="Weinstock G."/>
            <person name="Sodergren E."/>
            <person name="Clifton S."/>
            <person name="Fulton L."/>
            <person name="Fulton B."/>
            <person name="Courtney L."/>
            <person name="Fronick C."/>
            <person name="Harrison M."/>
            <person name="Strong C."/>
            <person name="Farmer C."/>
            <person name="Delahaunty K."/>
            <person name="Markovic C."/>
            <person name="Hall O."/>
            <person name="Minx P."/>
            <person name="Tomlinson C."/>
            <person name="Mitreva M."/>
            <person name="Nelson J."/>
            <person name="Hou S."/>
            <person name="Wollam A."/>
            <person name="Pepin K.H."/>
            <person name="Johnson M."/>
            <person name="Bhonagiri V."/>
            <person name="Zhang X."/>
            <person name="Suruliraj S."/>
            <person name="Warren W."/>
            <person name="Chinwalla A."/>
            <person name="Mardis E.R."/>
            <person name="Wilson R.K."/>
        </authorList>
    </citation>
    <scope>NUCLEOTIDE SEQUENCE [LARGE SCALE GENOMIC DNA]</scope>
    <source>
        <strain evidence="2 3">ATCC 29315</strain>
    </source>
</reference>
<evidence type="ECO:0000313" key="3">
    <source>
        <dbReference type="Proteomes" id="UP000005536"/>
    </source>
</evidence>
<dbReference type="STRING" id="546263.NELON_04575"/>
<dbReference type="RefSeq" id="WP_003774474.1">
    <property type="nucleotide sequence ID" value="NZ_CP007726.1"/>
</dbReference>
<dbReference type="EMBL" id="CP007726">
    <property type="protein sequence ID" value="AJE18238.1"/>
    <property type="molecule type" value="Genomic_DNA"/>
</dbReference>
<name>D4DTX1_NEIEG</name>
<dbReference type="HOGENOM" id="CLU_077371_0_0_4"/>
<dbReference type="Proteomes" id="UP000031392">
    <property type="component" value="Chromosome"/>
</dbReference>
<accession>D4DTX1</accession>
<keyword evidence="4" id="KW-1185">Reference proteome</keyword>
<evidence type="ECO:0000313" key="2">
    <source>
        <dbReference type="EMBL" id="EFE48554.1"/>
    </source>
</evidence>
<dbReference type="Proteomes" id="UP000005536">
    <property type="component" value="Unassembled WGS sequence"/>
</dbReference>
<proteinExistence type="predicted"/>
<gene>
    <name evidence="2" type="ORF">NEIELOOT_02528</name>
    <name evidence="1" type="ORF">NELON_04575</name>
</gene>
<dbReference type="EMBL" id="ADBF01000253">
    <property type="protein sequence ID" value="EFE48554.1"/>
    <property type="molecule type" value="Genomic_DNA"/>
</dbReference>